<gene>
    <name evidence="6" type="ORF">CYMTET_22302</name>
</gene>
<dbReference type="SUPFAM" id="SSF52047">
    <property type="entry name" value="RNI-like"/>
    <property type="match status" value="2"/>
</dbReference>
<dbReference type="Proteomes" id="UP001190700">
    <property type="component" value="Unassembled WGS sequence"/>
</dbReference>
<dbReference type="InterPro" id="IPR001810">
    <property type="entry name" value="F-box_dom"/>
</dbReference>
<evidence type="ECO:0000313" key="6">
    <source>
        <dbReference type="EMBL" id="KAK3269237.1"/>
    </source>
</evidence>
<organism evidence="6 7">
    <name type="scientific">Cymbomonas tetramitiformis</name>
    <dbReference type="NCBI Taxonomy" id="36881"/>
    <lineage>
        <taxon>Eukaryota</taxon>
        <taxon>Viridiplantae</taxon>
        <taxon>Chlorophyta</taxon>
        <taxon>Pyramimonadophyceae</taxon>
        <taxon>Pyramimonadales</taxon>
        <taxon>Pyramimonadaceae</taxon>
        <taxon>Cymbomonas</taxon>
    </lineage>
</organism>
<dbReference type="GO" id="GO:0031267">
    <property type="term" value="F:small GTPase binding"/>
    <property type="evidence" value="ECO:0007669"/>
    <property type="project" value="TreeGrafter"/>
</dbReference>
<dbReference type="InterPro" id="IPR036047">
    <property type="entry name" value="F-box-like_dom_sf"/>
</dbReference>
<comment type="subcellular location">
    <subcellularLocation>
        <location evidence="1">Cytoplasm</location>
        <location evidence="1">Cytoskeleton</location>
        <location evidence="1">Cilium axoneme</location>
    </subcellularLocation>
</comment>
<dbReference type="GO" id="GO:0005829">
    <property type="term" value="C:cytosol"/>
    <property type="evidence" value="ECO:0007669"/>
    <property type="project" value="TreeGrafter"/>
</dbReference>
<dbReference type="Gene3D" id="1.20.1280.50">
    <property type="match status" value="1"/>
</dbReference>
<name>A0AAE0L296_9CHLO</name>
<keyword evidence="3" id="KW-0433">Leucine-rich repeat</keyword>
<dbReference type="PANTHER" id="PTHR24113:SF12">
    <property type="entry name" value="RAN GTPASE-ACTIVATING PROTEIN 1"/>
    <property type="match status" value="1"/>
</dbReference>
<sequence>MEAHSRSNDARLEVLSGVGDDLPHLLERCLRHLSSWELLVCMRVCRKWREWISSTPALWRKISLEGKPFEERGLEPFDGARELSRGRQRASELSRSRQTALGLRLNGIRRLLRYGRYAVTDLDLSRFPDIQWSHMASDLNACPDLARVWLGCSVCAGDIEDINRDARPGLRVHAVLAPSNLSEDSAGLLSRIADAAESVALHANGVRMRIRRSSTLPRAPLSRFVESLAEILATSRSLTVIDLSGARIGSCGAAALAGALRVQPQTSVDETLRTCDTPLRLLDLSDTELCGVERDSHAVDSPAYDDRGALNLADVLSANSTLTSLNVLDNALQADARAAFVGCLRRGAALRTVCGLNARGLVEGANPAGGRTLEDADVHLLVAELSRVASPVSSLTLDGSALGALPQIGRLFEALEGEGGHTAVLSMRQCKLCPTAANWVSSDILRWTRALDLTGNPLGASGTEQLATALRQHHDGALQQLSLAGVQMAGGDDGYDPCGIRALIDAVQHLPQLSSLNILCNDLKAADVAAAEAALHASGTLLTLCGLWPHMGEAHFPVSAPHSKERPLDFSEASAAEQGQCMGPGDAKLLAADLRKAASTQGLRSLSFRGEFLCGRPVSVFLAPRTPVRPHQGPLFDASGIKRLSEALIHDPDLTALHFEGVPLCGVGCLGEGRYSPVPTVALAMMLLKNTVLRSLGLDACALVGRCGASVLGTGEDREEEEHTAGLEALGMALASNTTLTCLSLARNRIGAVGAAALTSGGVAVRSLRVLDLSGNCIRADALTTLAAALTSDAQHSVMMGSLTTLNLFDNPLCNRVPSHITSERHRTTSERYDPGGVQALASAIEGGSALTNLNLLKCGLQQAESAQMLMLLCRDDTGLQSLCGIAPDACSVSLPRLGLQPNDVKLLARDLASQSELKSLDLSGNEMCAVSRAFDLEVARSGRALEGRHVGTSDYDMRQPLWKISGEYDSSALPVLAIMIVDHPGLETVNLSESLMSAVDGYGDGEAGLRNGPEATALWGFAESLAQSRLRSVTLPSGVTLPLGALKRGHVTVLDDLPQRCLRPEDGFILAAAVAVSHDALRVVDVLDGPGIGISAARRLISAAKGRRTPLRLCGDLLDREAADFARVPLGNLGALLIAHDLVLVGSLSRLTLSYTRIGEEGAIAVIQALLGRQEPNAIHIDLTGNNMESYGLPEYFEYPQIRRVSSNPMCI</sequence>
<keyword evidence="2" id="KW-0343">GTPase activation</keyword>
<feature type="domain" description="F-box" evidence="5">
    <location>
        <begin position="22"/>
        <end position="62"/>
    </location>
</feature>
<dbReference type="Gene3D" id="3.80.10.10">
    <property type="entry name" value="Ribonuclease Inhibitor"/>
    <property type="match status" value="4"/>
</dbReference>
<dbReference type="InterPro" id="IPR032675">
    <property type="entry name" value="LRR_dom_sf"/>
</dbReference>
<dbReference type="GO" id="GO:0005634">
    <property type="term" value="C:nucleus"/>
    <property type="evidence" value="ECO:0007669"/>
    <property type="project" value="TreeGrafter"/>
</dbReference>
<dbReference type="EMBL" id="LGRX02011124">
    <property type="protein sequence ID" value="KAK3269237.1"/>
    <property type="molecule type" value="Genomic_DNA"/>
</dbReference>
<keyword evidence="7" id="KW-1185">Reference proteome</keyword>
<dbReference type="SMART" id="SM00256">
    <property type="entry name" value="FBOX"/>
    <property type="match status" value="1"/>
</dbReference>
<dbReference type="GO" id="GO:0005096">
    <property type="term" value="F:GTPase activator activity"/>
    <property type="evidence" value="ECO:0007669"/>
    <property type="project" value="UniProtKB-KW"/>
</dbReference>
<accession>A0AAE0L296</accession>
<dbReference type="Pfam" id="PF00646">
    <property type="entry name" value="F-box"/>
    <property type="match status" value="1"/>
</dbReference>
<evidence type="ECO:0000256" key="1">
    <source>
        <dbReference type="ARBA" id="ARBA00004430"/>
    </source>
</evidence>
<dbReference type="InterPro" id="IPR001611">
    <property type="entry name" value="Leu-rich_rpt"/>
</dbReference>
<dbReference type="InterPro" id="IPR027038">
    <property type="entry name" value="RanGap"/>
</dbReference>
<evidence type="ECO:0000256" key="4">
    <source>
        <dbReference type="ARBA" id="ARBA00022737"/>
    </source>
</evidence>
<reference evidence="6 7" key="1">
    <citation type="journal article" date="2015" name="Genome Biol. Evol.">
        <title>Comparative Genomics of a Bacterivorous Green Alga Reveals Evolutionary Causalities and Consequences of Phago-Mixotrophic Mode of Nutrition.</title>
        <authorList>
            <person name="Burns J.A."/>
            <person name="Paasch A."/>
            <person name="Narechania A."/>
            <person name="Kim E."/>
        </authorList>
    </citation>
    <scope>NUCLEOTIDE SEQUENCE [LARGE SCALE GENOMIC DNA]</scope>
    <source>
        <strain evidence="6 7">PLY_AMNH</strain>
    </source>
</reference>
<keyword evidence="4" id="KW-0677">Repeat</keyword>
<evidence type="ECO:0000256" key="3">
    <source>
        <dbReference type="ARBA" id="ARBA00022614"/>
    </source>
</evidence>
<evidence type="ECO:0000259" key="5">
    <source>
        <dbReference type="SMART" id="SM00256"/>
    </source>
</evidence>
<dbReference type="GO" id="GO:0006913">
    <property type="term" value="P:nucleocytoplasmic transport"/>
    <property type="evidence" value="ECO:0007669"/>
    <property type="project" value="TreeGrafter"/>
</dbReference>
<dbReference type="PANTHER" id="PTHR24113">
    <property type="entry name" value="RAN GTPASE-ACTIVATING PROTEIN 1"/>
    <property type="match status" value="1"/>
</dbReference>
<dbReference type="GO" id="GO:0005930">
    <property type="term" value="C:axoneme"/>
    <property type="evidence" value="ECO:0007669"/>
    <property type="project" value="UniProtKB-SubCell"/>
</dbReference>
<dbReference type="SMART" id="SM00368">
    <property type="entry name" value="LRR_RI"/>
    <property type="match status" value="7"/>
</dbReference>
<dbReference type="Pfam" id="PF13516">
    <property type="entry name" value="LRR_6"/>
    <property type="match status" value="3"/>
</dbReference>
<comment type="caution">
    <text evidence="6">The sequence shown here is derived from an EMBL/GenBank/DDBJ whole genome shotgun (WGS) entry which is preliminary data.</text>
</comment>
<evidence type="ECO:0000256" key="2">
    <source>
        <dbReference type="ARBA" id="ARBA00022468"/>
    </source>
</evidence>
<evidence type="ECO:0000313" key="7">
    <source>
        <dbReference type="Proteomes" id="UP001190700"/>
    </source>
</evidence>
<dbReference type="SUPFAM" id="SSF81383">
    <property type="entry name" value="F-box domain"/>
    <property type="match status" value="1"/>
</dbReference>
<proteinExistence type="predicted"/>
<protein>
    <recommendedName>
        <fullName evidence="5">F-box domain-containing protein</fullName>
    </recommendedName>
</protein>
<dbReference type="GO" id="GO:0048471">
    <property type="term" value="C:perinuclear region of cytoplasm"/>
    <property type="evidence" value="ECO:0007669"/>
    <property type="project" value="TreeGrafter"/>
</dbReference>
<dbReference type="AlphaFoldDB" id="A0AAE0L296"/>